<sequence>MCHQNNPDLQLWLREAKVLQKRAKSTSLSRSLPVLRRLLNTKVLTNLSLIELKNNTSIIQRKHLLQMLAAENGARSWADFKQQVVTAPEGSILPNSIELRDAGYPVLWFPNATEATAYKDNHGGKVVKLGSQAAVIPQNWKS</sequence>
<dbReference type="EMBL" id="LYBM01000053">
    <property type="protein sequence ID" value="ODA30477.1"/>
    <property type="molecule type" value="Genomic_DNA"/>
</dbReference>
<dbReference type="OrthoDB" id="8480925at2"/>
<evidence type="ECO:0000313" key="2">
    <source>
        <dbReference type="Proteomes" id="UP000094936"/>
    </source>
</evidence>
<dbReference type="Proteomes" id="UP000094936">
    <property type="component" value="Unassembled WGS sequence"/>
</dbReference>
<dbReference type="RefSeq" id="WP_068905183.1">
    <property type="nucleotide sequence ID" value="NZ_JBHUIF010000009.1"/>
</dbReference>
<dbReference type="AlphaFoldDB" id="A0A1C3EB42"/>
<reference evidence="1 2" key="1">
    <citation type="submission" date="2016-05" db="EMBL/GenBank/DDBJ databases">
        <title>Genomic Taxonomy of the Vibrionaceae.</title>
        <authorList>
            <person name="Gomez-Gil B."/>
            <person name="Enciso-Ibarra J."/>
        </authorList>
    </citation>
    <scope>NUCLEOTIDE SEQUENCE [LARGE SCALE GENOMIC DNA]</scope>
    <source>
        <strain evidence="1 2">CAIM 1920</strain>
    </source>
</reference>
<keyword evidence="2" id="KW-1185">Reference proteome</keyword>
<protein>
    <submittedName>
        <fullName evidence="1">Uncharacterized protein</fullName>
    </submittedName>
</protein>
<organism evidence="1 2">
    <name type="scientific">Veronia pacifica</name>
    <dbReference type="NCBI Taxonomy" id="1080227"/>
    <lineage>
        <taxon>Bacteria</taxon>
        <taxon>Pseudomonadati</taxon>
        <taxon>Pseudomonadota</taxon>
        <taxon>Gammaproteobacteria</taxon>
        <taxon>Vibrionales</taxon>
        <taxon>Vibrionaceae</taxon>
        <taxon>Veronia</taxon>
    </lineage>
</organism>
<gene>
    <name evidence="1" type="ORF">A8L45_20285</name>
</gene>
<proteinExistence type="predicted"/>
<name>A0A1C3EB42_9GAMM</name>
<evidence type="ECO:0000313" key="1">
    <source>
        <dbReference type="EMBL" id="ODA30477.1"/>
    </source>
</evidence>
<accession>A0A1C3EB42</accession>
<comment type="caution">
    <text evidence="1">The sequence shown here is derived from an EMBL/GenBank/DDBJ whole genome shotgun (WGS) entry which is preliminary data.</text>
</comment>